<proteinExistence type="predicted"/>
<gene>
    <name evidence="1" type="ORF">GR167_05640</name>
</gene>
<evidence type="ECO:0000313" key="2">
    <source>
        <dbReference type="Proteomes" id="UP000479043"/>
    </source>
</evidence>
<dbReference type="AlphaFoldDB" id="A0A6L8LFC6"/>
<name>A0A6L8LFC6_9RHOB</name>
<dbReference type="RefSeq" id="WP_160972449.1">
    <property type="nucleotide sequence ID" value="NZ_WWEN01000002.1"/>
</dbReference>
<sequence length="183" mass="20583">MSDLLSLIETLQSNYVREFEAAYYQQLDLNEAVFPEIAVEMSGGTYKKLFVIDLVARNGAKQAAVEILPTTKAYDGGIATNYRSISFVIGQATWDNISITLEPAKNNLVGFEAWFDKWMDLDGKRREEGSPTSNIIHSVSFHEDQMEIDFGTTSTAAFVELVDLFSKNGIEKVRIESTRKRPQ</sequence>
<dbReference type="Proteomes" id="UP000479043">
    <property type="component" value="Unassembled WGS sequence"/>
</dbReference>
<protein>
    <submittedName>
        <fullName evidence="1">Uncharacterized protein</fullName>
    </submittedName>
</protein>
<keyword evidence="2" id="KW-1185">Reference proteome</keyword>
<organism evidence="1 2">
    <name type="scientific">Thalassovita mangrovi</name>
    <dbReference type="NCBI Taxonomy" id="2692236"/>
    <lineage>
        <taxon>Bacteria</taxon>
        <taxon>Pseudomonadati</taxon>
        <taxon>Pseudomonadota</taxon>
        <taxon>Alphaproteobacteria</taxon>
        <taxon>Rhodobacterales</taxon>
        <taxon>Roseobacteraceae</taxon>
        <taxon>Thalassovita</taxon>
    </lineage>
</organism>
<accession>A0A6L8LFC6</accession>
<reference evidence="1 2" key="1">
    <citation type="submission" date="2020-01" db="EMBL/GenBank/DDBJ databases">
        <authorList>
            <person name="Chen S."/>
        </authorList>
    </citation>
    <scope>NUCLEOTIDE SEQUENCE [LARGE SCALE GENOMIC DNA]</scope>
    <source>
        <strain evidence="1 2">GS-10</strain>
    </source>
</reference>
<comment type="caution">
    <text evidence="1">The sequence shown here is derived from an EMBL/GenBank/DDBJ whole genome shotgun (WGS) entry which is preliminary data.</text>
</comment>
<evidence type="ECO:0000313" key="1">
    <source>
        <dbReference type="EMBL" id="MYM54777.1"/>
    </source>
</evidence>
<dbReference type="EMBL" id="WWEN01000002">
    <property type="protein sequence ID" value="MYM54777.1"/>
    <property type="molecule type" value="Genomic_DNA"/>
</dbReference>